<evidence type="ECO:0000313" key="2">
    <source>
        <dbReference type="Proteomes" id="UP000664859"/>
    </source>
</evidence>
<evidence type="ECO:0000313" key="1">
    <source>
        <dbReference type="EMBL" id="KAG5178997.1"/>
    </source>
</evidence>
<organism evidence="1 2">
    <name type="scientific">Tribonema minus</name>
    <dbReference type="NCBI Taxonomy" id="303371"/>
    <lineage>
        <taxon>Eukaryota</taxon>
        <taxon>Sar</taxon>
        <taxon>Stramenopiles</taxon>
        <taxon>Ochrophyta</taxon>
        <taxon>PX clade</taxon>
        <taxon>Xanthophyceae</taxon>
        <taxon>Tribonematales</taxon>
        <taxon>Tribonemataceae</taxon>
        <taxon>Tribonema</taxon>
    </lineage>
</organism>
<name>A0A835YP77_9STRA</name>
<proteinExistence type="predicted"/>
<gene>
    <name evidence="1" type="ORF">JKP88DRAFT_280744</name>
</gene>
<accession>A0A835YP77</accession>
<dbReference type="EMBL" id="JAFCMP010000510">
    <property type="protein sequence ID" value="KAG5178997.1"/>
    <property type="molecule type" value="Genomic_DNA"/>
</dbReference>
<dbReference type="AlphaFoldDB" id="A0A835YP77"/>
<dbReference type="Proteomes" id="UP000664859">
    <property type="component" value="Unassembled WGS sequence"/>
</dbReference>
<keyword evidence="2" id="KW-1185">Reference proteome</keyword>
<comment type="caution">
    <text evidence="1">The sequence shown here is derived from an EMBL/GenBank/DDBJ whole genome shotgun (WGS) entry which is preliminary data.</text>
</comment>
<reference evidence="1" key="1">
    <citation type="submission" date="2021-02" db="EMBL/GenBank/DDBJ databases">
        <title>First Annotated Genome of the Yellow-green Alga Tribonema minus.</title>
        <authorList>
            <person name="Mahan K.M."/>
        </authorList>
    </citation>
    <scope>NUCLEOTIDE SEQUENCE</scope>
    <source>
        <strain evidence="1">UTEX B ZZ1240</strain>
    </source>
</reference>
<protein>
    <submittedName>
        <fullName evidence="1">Uncharacterized protein</fullName>
    </submittedName>
</protein>
<sequence length="112" mass="12005">MRRAAANKKQIVAALSRSLALEIAKRINSDGHTAEVGEKEKEDHHDGALSSSWVFVPFVQESAAANKKQIVAALNRSLAQELAERVIAYVRGATMLGCAARPVSQLLSHGSV</sequence>